<accession>A0A4Y2QKG8</accession>
<organism evidence="1 2">
    <name type="scientific">Araneus ventricosus</name>
    <name type="common">Orbweaver spider</name>
    <name type="synonym">Epeira ventricosa</name>
    <dbReference type="NCBI Taxonomy" id="182803"/>
    <lineage>
        <taxon>Eukaryota</taxon>
        <taxon>Metazoa</taxon>
        <taxon>Ecdysozoa</taxon>
        <taxon>Arthropoda</taxon>
        <taxon>Chelicerata</taxon>
        <taxon>Arachnida</taxon>
        <taxon>Araneae</taxon>
        <taxon>Araneomorphae</taxon>
        <taxon>Entelegynae</taxon>
        <taxon>Araneoidea</taxon>
        <taxon>Araneidae</taxon>
        <taxon>Araneus</taxon>
    </lineage>
</organism>
<proteinExistence type="predicted"/>
<name>A0A4Y2QKG8_ARAVE</name>
<evidence type="ECO:0000313" key="1">
    <source>
        <dbReference type="EMBL" id="GBN63775.1"/>
    </source>
</evidence>
<comment type="caution">
    <text evidence="1">The sequence shown here is derived from an EMBL/GenBank/DDBJ whole genome shotgun (WGS) entry which is preliminary data.</text>
</comment>
<gene>
    <name evidence="1" type="ORF">AVEN_139499_1</name>
</gene>
<dbReference type="Proteomes" id="UP000499080">
    <property type="component" value="Unassembled WGS sequence"/>
</dbReference>
<evidence type="ECO:0000313" key="2">
    <source>
        <dbReference type="Proteomes" id="UP000499080"/>
    </source>
</evidence>
<dbReference type="EMBL" id="BGPR01014106">
    <property type="protein sequence ID" value="GBN63775.1"/>
    <property type="molecule type" value="Genomic_DNA"/>
</dbReference>
<dbReference type="OrthoDB" id="6515318at2759"/>
<sequence>MVVHGVAVWTYPLLARQARLLNSIQRKFLLNISGTYYKIPTAALQIITAILPLPLKLKWRLCTLVSRLNISSNLSDTNLSPDHFERKISTINFHPALFSIEDRINLGDHHILKDTINFFTDGSKIQDSNEQDKIGSVYCL</sequence>
<dbReference type="AlphaFoldDB" id="A0A4Y2QKG8"/>
<reference evidence="1 2" key="1">
    <citation type="journal article" date="2019" name="Sci. Rep.">
        <title>Orb-weaving spider Araneus ventricosus genome elucidates the spidroin gene catalogue.</title>
        <authorList>
            <person name="Kono N."/>
            <person name="Nakamura H."/>
            <person name="Ohtoshi R."/>
            <person name="Moran D.A.P."/>
            <person name="Shinohara A."/>
            <person name="Yoshida Y."/>
            <person name="Fujiwara M."/>
            <person name="Mori M."/>
            <person name="Tomita M."/>
            <person name="Arakawa K."/>
        </authorList>
    </citation>
    <scope>NUCLEOTIDE SEQUENCE [LARGE SCALE GENOMIC DNA]</scope>
</reference>
<protein>
    <submittedName>
        <fullName evidence="1">Uncharacterized protein</fullName>
    </submittedName>
</protein>
<keyword evidence="2" id="KW-1185">Reference proteome</keyword>